<dbReference type="InterPro" id="IPR011057">
    <property type="entry name" value="Mss4-like_sf"/>
</dbReference>
<dbReference type="HOGENOM" id="CLU_055491_6_1_1"/>
<dbReference type="PROSITE" id="PS51891">
    <property type="entry name" value="CENP_V_GFA"/>
    <property type="match status" value="1"/>
</dbReference>
<evidence type="ECO:0000259" key="6">
    <source>
        <dbReference type="PROSITE" id="PS51891"/>
    </source>
</evidence>
<dbReference type="PANTHER" id="PTHR33337">
    <property type="entry name" value="GFA DOMAIN-CONTAINING PROTEIN"/>
    <property type="match status" value="1"/>
</dbReference>
<feature type="domain" description="CENP-V/GFA" evidence="6">
    <location>
        <begin position="10"/>
        <end position="126"/>
    </location>
</feature>
<dbReference type="InterPro" id="IPR006913">
    <property type="entry name" value="CENP-V/GFA"/>
</dbReference>
<dbReference type="PANTHER" id="PTHR33337:SF33">
    <property type="entry name" value="CENP-V_GFA DOMAIN-CONTAINING PROTEIN"/>
    <property type="match status" value="1"/>
</dbReference>
<sequence length="180" mass="20376">MAPQGVAFPIEGGCDCGEVRYAMMTEPMIVHCCHCRWCQRETGASFALNAMIETDRLKLLKKEPEWITVPSESGAGQSIARCPRCKIAVWSVYLNNTTNVKERIRIVRVGTLDNPDVLPPNAHIWASEKQPWIILSDKVPIYQDERYNAEDVWSKESLERRRGAEASEGATQQHLPNQTH</sequence>
<feature type="compositionally biased region" description="Polar residues" evidence="5">
    <location>
        <begin position="169"/>
        <end position="180"/>
    </location>
</feature>
<evidence type="ECO:0000256" key="5">
    <source>
        <dbReference type="SAM" id="MobiDB-lite"/>
    </source>
</evidence>
<gene>
    <name evidence="7" type="ORF">A1O5_03672</name>
</gene>
<keyword evidence="8" id="KW-1185">Reference proteome</keyword>
<proteinExistence type="inferred from homology"/>
<evidence type="ECO:0000256" key="2">
    <source>
        <dbReference type="ARBA" id="ARBA00022723"/>
    </source>
</evidence>
<keyword evidence="3" id="KW-0862">Zinc</keyword>
<dbReference type="Proteomes" id="UP000019471">
    <property type="component" value="Unassembled WGS sequence"/>
</dbReference>
<name>W9X6I1_9EURO</name>
<accession>W9X6I1</accession>
<evidence type="ECO:0000256" key="4">
    <source>
        <dbReference type="ARBA" id="ARBA00023239"/>
    </source>
</evidence>
<evidence type="ECO:0000313" key="8">
    <source>
        <dbReference type="Proteomes" id="UP000019471"/>
    </source>
</evidence>
<dbReference type="Gene3D" id="3.90.1590.10">
    <property type="entry name" value="glutathione-dependent formaldehyde- activating enzyme (gfa)"/>
    <property type="match status" value="1"/>
</dbReference>
<comment type="caution">
    <text evidence="7">The sequence shown here is derived from an EMBL/GenBank/DDBJ whole genome shotgun (WGS) entry which is preliminary data.</text>
</comment>
<protein>
    <recommendedName>
        <fullName evidence="6">CENP-V/GFA domain-containing protein</fullName>
    </recommendedName>
</protein>
<dbReference type="eggNOG" id="ENOG502SV9S">
    <property type="taxonomic scope" value="Eukaryota"/>
</dbReference>
<dbReference type="EMBL" id="AMGX01000005">
    <property type="protein sequence ID" value="EXJ72526.1"/>
    <property type="molecule type" value="Genomic_DNA"/>
</dbReference>
<organism evidence="7 8">
    <name type="scientific">Cladophialophora psammophila CBS 110553</name>
    <dbReference type="NCBI Taxonomy" id="1182543"/>
    <lineage>
        <taxon>Eukaryota</taxon>
        <taxon>Fungi</taxon>
        <taxon>Dikarya</taxon>
        <taxon>Ascomycota</taxon>
        <taxon>Pezizomycotina</taxon>
        <taxon>Eurotiomycetes</taxon>
        <taxon>Chaetothyriomycetidae</taxon>
        <taxon>Chaetothyriales</taxon>
        <taxon>Herpotrichiellaceae</taxon>
        <taxon>Cladophialophora</taxon>
    </lineage>
</organism>
<dbReference type="STRING" id="1182543.W9X6I1"/>
<dbReference type="GeneID" id="19188400"/>
<dbReference type="RefSeq" id="XP_007742473.1">
    <property type="nucleotide sequence ID" value="XM_007744283.1"/>
</dbReference>
<dbReference type="AlphaFoldDB" id="W9X6I1"/>
<dbReference type="GO" id="GO:0016846">
    <property type="term" value="F:carbon-sulfur lyase activity"/>
    <property type="evidence" value="ECO:0007669"/>
    <property type="project" value="InterPro"/>
</dbReference>
<evidence type="ECO:0000256" key="3">
    <source>
        <dbReference type="ARBA" id="ARBA00022833"/>
    </source>
</evidence>
<dbReference type="OrthoDB" id="406544at2759"/>
<feature type="region of interest" description="Disordered" evidence="5">
    <location>
        <begin position="158"/>
        <end position="180"/>
    </location>
</feature>
<dbReference type="SUPFAM" id="SSF51316">
    <property type="entry name" value="Mss4-like"/>
    <property type="match status" value="1"/>
</dbReference>
<dbReference type="Pfam" id="PF04828">
    <property type="entry name" value="GFA"/>
    <property type="match status" value="1"/>
</dbReference>
<dbReference type="GO" id="GO:0046872">
    <property type="term" value="F:metal ion binding"/>
    <property type="evidence" value="ECO:0007669"/>
    <property type="project" value="UniProtKB-KW"/>
</dbReference>
<evidence type="ECO:0000256" key="1">
    <source>
        <dbReference type="ARBA" id="ARBA00005495"/>
    </source>
</evidence>
<keyword evidence="2" id="KW-0479">Metal-binding</keyword>
<reference evidence="7 8" key="1">
    <citation type="submission" date="2013-03" db="EMBL/GenBank/DDBJ databases">
        <title>The Genome Sequence of Cladophialophora psammophila CBS 110553.</title>
        <authorList>
            <consortium name="The Broad Institute Genomics Platform"/>
            <person name="Cuomo C."/>
            <person name="de Hoog S."/>
            <person name="Gorbushina A."/>
            <person name="Walker B."/>
            <person name="Young S.K."/>
            <person name="Zeng Q."/>
            <person name="Gargeya S."/>
            <person name="Fitzgerald M."/>
            <person name="Haas B."/>
            <person name="Abouelleil A."/>
            <person name="Allen A.W."/>
            <person name="Alvarado L."/>
            <person name="Arachchi H.M."/>
            <person name="Berlin A.M."/>
            <person name="Chapman S.B."/>
            <person name="Gainer-Dewar J."/>
            <person name="Goldberg J."/>
            <person name="Griggs A."/>
            <person name="Gujja S."/>
            <person name="Hansen M."/>
            <person name="Howarth C."/>
            <person name="Imamovic A."/>
            <person name="Ireland A."/>
            <person name="Larimer J."/>
            <person name="McCowan C."/>
            <person name="Murphy C."/>
            <person name="Pearson M."/>
            <person name="Poon T.W."/>
            <person name="Priest M."/>
            <person name="Roberts A."/>
            <person name="Saif S."/>
            <person name="Shea T."/>
            <person name="Sisk P."/>
            <person name="Sykes S."/>
            <person name="Wortman J."/>
            <person name="Nusbaum C."/>
            <person name="Birren B."/>
        </authorList>
    </citation>
    <scope>NUCLEOTIDE SEQUENCE [LARGE SCALE GENOMIC DNA]</scope>
    <source>
        <strain evidence="7 8">CBS 110553</strain>
    </source>
</reference>
<evidence type="ECO:0000313" key="7">
    <source>
        <dbReference type="EMBL" id="EXJ72526.1"/>
    </source>
</evidence>
<comment type="similarity">
    <text evidence="1">Belongs to the Gfa family.</text>
</comment>
<keyword evidence="4" id="KW-0456">Lyase</keyword>